<name>V8NMI6_OPHHA</name>
<proteinExistence type="predicted"/>
<evidence type="ECO:0008006" key="4">
    <source>
        <dbReference type="Google" id="ProtNLM"/>
    </source>
</evidence>
<keyword evidence="1" id="KW-0812">Transmembrane</keyword>
<gene>
    <name evidence="2" type="ORF">L345_10963</name>
</gene>
<evidence type="ECO:0000256" key="1">
    <source>
        <dbReference type="SAM" id="Phobius"/>
    </source>
</evidence>
<dbReference type="InterPro" id="IPR031677">
    <property type="entry name" value="TEX38"/>
</dbReference>
<keyword evidence="1" id="KW-1133">Transmembrane helix</keyword>
<dbReference type="AlphaFoldDB" id="V8NMI6"/>
<sequence>MRSSLLPVYFGSLAFCYILVFTCMLLLQWRKQILQKRRAKVWMKQLKAESYFQHALAHRPDEEAQPRTNTATCNPNNILDLQPQSTVLPSENIVESNHNSTPPLLDSAPYKPVFQEVACACALSHLPPLLAHSASYPCSTIPAESSPFSSPLKPTILKYDPYSMGKDKLLGCRLRSTLLPSDLEEILGSFVGSDVMLCGFSTDKSSLRATCIHTNPTQATTQAARMTKVHNRQQSLQHR</sequence>
<feature type="non-terminal residue" evidence="2">
    <location>
        <position position="239"/>
    </location>
</feature>
<evidence type="ECO:0000313" key="2">
    <source>
        <dbReference type="EMBL" id="ETE63280.1"/>
    </source>
</evidence>
<feature type="transmembrane region" description="Helical" evidence="1">
    <location>
        <begin position="6"/>
        <end position="27"/>
    </location>
</feature>
<protein>
    <recommendedName>
        <fullName evidence="4">Testis-expressed sequence 38 protein</fullName>
    </recommendedName>
</protein>
<keyword evidence="3" id="KW-1185">Reference proteome</keyword>
<feature type="non-terminal residue" evidence="2">
    <location>
        <position position="1"/>
    </location>
</feature>
<keyword evidence="1" id="KW-0472">Membrane</keyword>
<dbReference type="PANTHER" id="PTHR37362:SF1">
    <property type="entry name" value="TESTIS-EXPRESSED PROTEIN 38"/>
    <property type="match status" value="1"/>
</dbReference>
<dbReference type="OrthoDB" id="9439442at2759"/>
<dbReference type="EMBL" id="AZIM01002824">
    <property type="protein sequence ID" value="ETE63280.1"/>
    <property type="molecule type" value="Genomic_DNA"/>
</dbReference>
<evidence type="ECO:0000313" key="3">
    <source>
        <dbReference type="Proteomes" id="UP000018936"/>
    </source>
</evidence>
<dbReference type="Pfam" id="PF15834">
    <property type="entry name" value="THEG4"/>
    <property type="match status" value="2"/>
</dbReference>
<dbReference type="Proteomes" id="UP000018936">
    <property type="component" value="Unassembled WGS sequence"/>
</dbReference>
<reference evidence="2 3" key="1">
    <citation type="journal article" date="2013" name="Proc. Natl. Acad. Sci. U.S.A.">
        <title>The king cobra genome reveals dynamic gene evolution and adaptation in the snake venom system.</title>
        <authorList>
            <person name="Vonk F.J."/>
            <person name="Casewell N.R."/>
            <person name="Henkel C.V."/>
            <person name="Heimberg A.M."/>
            <person name="Jansen H.J."/>
            <person name="McCleary R.J."/>
            <person name="Kerkkamp H.M."/>
            <person name="Vos R.A."/>
            <person name="Guerreiro I."/>
            <person name="Calvete J.J."/>
            <person name="Wuster W."/>
            <person name="Woods A.E."/>
            <person name="Logan J.M."/>
            <person name="Harrison R.A."/>
            <person name="Castoe T.A."/>
            <person name="de Koning A.P."/>
            <person name="Pollock D.D."/>
            <person name="Yandell M."/>
            <person name="Calderon D."/>
            <person name="Renjifo C."/>
            <person name="Currier R.B."/>
            <person name="Salgado D."/>
            <person name="Pla D."/>
            <person name="Sanz L."/>
            <person name="Hyder A.S."/>
            <person name="Ribeiro J.M."/>
            <person name="Arntzen J.W."/>
            <person name="van den Thillart G.E."/>
            <person name="Boetzer M."/>
            <person name="Pirovano W."/>
            <person name="Dirks R.P."/>
            <person name="Spaink H.P."/>
            <person name="Duboule D."/>
            <person name="McGlinn E."/>
            <person name="Kini R.M."/>
            <person name="Richardson M.K."/>
        </authorList>
    </citation>
    <scope>NUCLEOTIDE SEQUENCE</scope>
    <source>
        <tissue evidence="2">Blood</tissue>
    </source>
</reference>
<accession>V8NMI6</accession>
<dbReference type="PANTHER" id="PTHR37362">
    <property type="entry name" value="TESTIS-EXPRESSED PROTEIN 38"/>
    <property type="match status" value="1"/>
</dbReference>
<comment type="caution">
    <text evidence="2">The sequence shown here is derived from an EMBL/GenBank/DDBJ whole genome shotgun (WGS) entry which is preliminary data.</text>
</comment>
<organism evidence="2 3">
    <name type="scientific">Ophiophagus hannah</name>
    <name type="common">King cobra</name>
    <name type="synonym">Naja hannah</name>
    <dbReference type="NCBI Taxonomy" id="8665"/>
    <lineage>
        <taxon>Eukaryota</taxon>
        <taxon>Metazoa</taxon>
        <taxon>Chordata</taxon>
        <taxon>Craniata</taxon>
        <taxon>Vertebrata</taxon>
        <taxon>Euteleostomi</taxon>
        <taxon>Lepidosauria</taxon>
        <taxon>Squamata</taxon>
        <taxon>Bifurcata</taxon>
        <taxon>Unidentata</taxon>
        <taxon>Episquamata</taxon>
        <taxon>Toxicofera</taxon>
        <taxon>Serpentes</taxon>
        <taxon>Colubroidea</taxon>
        <taxon>Elapidae</taxon>
        <taxon>Elapinae</taxon>
        <taxon>Ophiophagus</taxon>
    </lineage>
</organism>